<evidence type="ECO:0000256" key="7">
    <source>
        <dbReference type="SAM" id="SignalP"/>
    </source>
</evidence>
<dbReference type="InterPro" id="IPR000933">
    <property type="entry name" value="Glyco_hydro_29"/>
</dbReference>
<feature type="signal peptide" evidence="7">
    <location>
        <begin position="1"/>
        <end position="20"/>
    </location>
</feature>
<dbReference type="OrthoDB" id="107551at2"/>
<gene>
    <name evidence="9" type="ORF">EV199_1099</name>
</gene>
<protein>
    <recommendedName>
        <fullName evidence="3">alpha-L-fucosidase</fullName>
        <ecNumber evidence="3">3.2.1.51</ecNumber>
    </recommendedName>
</protein>
<dbReference type="Proteomes" id="UP000293874">
    <property type="component" value="Unassembled WGS sequence"/>
</dbReference>
<dbReference type="InterPro" id="IPR017853">
    <property type="entry name" value="GH"/>
</dbReference>
<dbReference type="PRINTS" id="PR00741">
    <property type="entry name" value="GLHYDRLASE29"/>
</dbReference>
<dbReference type="GO" id="GO:0016139">
    <property type="term" value="P:glycoside catabolic process"/>
    <property type="evidence" value="ECO:0007669"/>
    <property type="project" value="TreeGrafter"/>
</dbReference>
<name>A0A4V2F1W9_9BACT</name>
<keyword evidence="5" id="KW-0378">Hydrolase</keyword>
<dbReference type="InterPro" id="IPR057739">
    <property type="entry name" value="Glyco_hydro_29_N"/>
</dbReference>
<feature type="domain" description="Glycoside hydrolase family 29 N-terminal" evidence="8">
    <location>
        <begin position="27"/>
        <end position="343"/>
    </location>
</feature>
<dbReference type="Gene3D" id="2.60.40.1180">
    <property type="entry name" value="Golgi alpha-mannosidase II"/>
    <property type="match status" value="1"/>
</dbReference>
<dbReference type="InterPro" id="IPR016286">
    <property type="entry name" value="FUC_metazoa-typ"/>
</dbReference>
<evidence type="ECO:0000313" key="9">
    <source>
        <dbReference type="EMBL" id="RZS75236.1"/>
    </source>
</evidence>
<evidence type="ECO:0000256" key="3">
    <source>
        <dbReference type="ARBA" id="ARBA00012662"/>
    </source>
</evidence>
<dbReference type="EMBL" id="SGXA01000001">
    <property type="protein sequence ID" value="RZS75236.1"/>
    <property type="molecule type" value="Genomic_DNA"/>
</dbReference>
<dbReference type="EC" id="3.2.1.51" evidence="3"/>
<organism evidence="9 10">
    <name type="scientific">Pseudobacter ginsenosidimutans</name>
    <dbReference type="NCBI Taxonomy" id="661488"/>
    <lineage>
        <taxon>Bacteria</taxon>
        <taxon>Pseudomonadati</taxon>
        <taxon>Bacteroidota</taxon>
        <taxon>Chitinophagia</taxon>
        <taxon>Chitinophagales</taxon>
        <taxon>Chitinophagaceae</taxon>
        <taxon>Pseudobacter</taxon>
    </lineage>
</organism>
<keyword evidence="10" id="KW-1185">Reference proteome</keyword>
<evidence type="ECO:0000256" key="1">
    <source>
        <dbReference type="ARBA" id="ARBA00004071"/>
    </source>
</evidence>
<comment type="caution">
    <text evidence="9">The sequence shown here is derived from an EMBL/GenBank/DDBJ whole genome shotgun (WGS) entry which is preliminary data.</text>
</comment>
<evidence type="ECO:0000256" key="2">
    <source>
        <dbReference type="ARBA" id="ARBA00007951"/>
    </source>
</evidence>
<comment type="similarity">
    <text evidence="2">Belongs to the glycosyl hydrolase 29 family.</text>
</comment>
<dbReference type="PANTHER" id="PTHR10030:SF37">
    <property type="entry name" value="ALPHA-L-FUCOSIDASE-RELATED"/>
    <property type="match status" value="1"/>
</dbReference>
<evidence type="ECO:0000259" key="8">
    <source>
        <dbReference type="Pfam" id="PF01120"/>
    </source>
</evidence>
<dbReference type="Gene3D" id="3.20.20.80">
    <property type="entry name" value="Glycosidases"/>
    <property type="match status" value="1"/>
</dbReference>
<reference evidence="9 10" key="1">
    <citation type="submission" date="2019-02" db="EMBL/GenBank/DDBJ databases">
        <title>Genomic Encyclopedia of Type Strains, Phase IV (KMG-IV): sequencing the most valuable type-strain genomes for metagenomic binning, comparative biology and taxonomic classification.</title>
        <authorList>
            <person name="Goeker M."/>
        </authorList>
    </citation>
    <scope>NUCLEOTIDE SEQUENCE [LARGE SCALE GENOMIC DNA]</scope>
    <source>
        <strain evidence="9 10">DSM 18116</strain>
    </source>
</reference>
<dbReference type="AlphaFoldDB" id="A0A4V2F1W9"/>
<proteinExistence type="inferred from homology"/>
<accession>A0A4V2F1W9</accession>
<keyword evidence="4 7" id="KW-0732">Signal</keyword>
<dbReference type="Pfam" id="PF01120">
    <property type="entry name" value="Alpha_L_fucos"/>
    <property type="match status" value="1"/>
</dbReference>
<dbReference type="RefSeq" id="WP_130539623.1">
    <property type="nucleotide sequence ID" value="NZ_CP042431.1"/>
</dbReference>
<feature type="chain" id="PRO_5020944549" description="alpha-L-fucosidase" evidence="7">
    <location>
        <begin position="21"/>
        <end position="594"/>
    </location>
</feature>
<evidence type="ECO:0000256" key="4">
    <source>
        <dbReference type="ARBA" id="ARBA00022729"/>
    </source>
</evidence>
<comment type="function">
    <text evidence="1">Alpha-L-fucosidase is responsible for hydrolyzing the alpha-1,6-linked fucose joined to the reducing-end N-acetylglucosamine of the carbohydrate moieties of glycoproteins.</text>
</comment>
<dbReference type="GO" id="GO:0005764">
    <property type="term" value="C:lysosome"/>
    <property type="evidence" value="ECO:0007669"/>
    <property type="project" value="TreeGrafter"/>
</dbReference>
<dbReference type="GO" id="GO:0006004">
    <property type="term" value="P:fucose metabolic process"/>
    <property type="evidence" value="ECO:0007669"/>
    <property type="project" value="InterPro"/>
</dbReference>
<dbReference type="PANTHER" id="PTHR10030">
    <property type="entry name" value="ALPHA-L-FUCOSIDASE"/>
    <property type="match status" value="1"/>
</dbReference>
<dbReference type="GO" id="GO:0004560">
    <property type="term" value="F:alpha-L-fucosidase activity"/>
    <property type="evidence" value="ECO:0007669"/>
    <property type="project" value="InterPro"/>
</dbReference>
<dbReference type="SMART" id="SM00812">
    <property type="entry name" value="Alpha_L_fucos"/>
    <property type="match status" value="1"/>
</dbReference>
<evidence type="ECO:0000256" key="6">
    <source>
        <dbReference type="ARBA" id="ARBA00023295"/>
    </source>
</evidence>
<dbReference type="SUPFAM" id="SSF51445">
    <property type="entry name" value="(Trans)glycosidases"/>
    <property type="match status" value="1"/>
</dbReference>
<evidence type="ECO:0000313" key="10">
    <source>
        <dbReference type="Proteomes" id="UP000293874"/>
    </source>
</evidence>
<evidence type="ECO:0000256" key="5">
    <source>
        <dbReference type="ARBA" id="ARBA00022801"/>
    </source>
</evidence>
<sequence length="594" mass="66913">MKRLLLASVLIVFCYTSALSQTMDEMWDNRSNGKEHPNIKWFKDAKFGMFIHWGLYSKLGGEWKGKKYYGSGEWIMSQGKIPAKEYEQVAAGFNPIAFNADEWAQLTADAGMKYMVITAKHHEGFSMYDSKVTSFDMVDATPYGKDPMKPLSEATRKRGIQFGFYYSQFQDWHEPNGGKNSWDFDESKKNYQLYYQQKAIPQIKELLTKYGPLGILWFDTPGGMTKEQTQSFIDSLRLLQPGCLFSSRVGHGLGDYKDLGDSEIPATPLRGAWESLYTHNDSWGYIQHDLNFKTPEALIQLLAQVASRGGNLLLNVGPDGNGRIPEYSIRFLRETGKWLKENGASIYGTSFGRIADQPWGVSTSGAGKQFLHVLHMPADRQLLVPLQKRVVVSKVYLLKGKQALKFTTHGNDINIQLPSNLPGSADHVVVMEYKGSLPDYDLKVPVTVSPQFSQNNIEAVNAALQGNGQIKSLTYSHYYGDWKHTTCITDIKDSTDEIRFNLRITAPGDYRVIMEYACEPASAKQEGICYFNNEPMYFRTLKTGSFEKSAPLIFIKQVAGIVSAKAGQAEIRIRPAFNGKELFKLKSVIIEPVK</sequence>
<keyword evidence="6" id="KW-0326">Glycosidase</keyword>
<dbReference type="InterPro" id="IPR013780">
    <property type="entry name" value="Glyco_hydro_b"/>
</dbReference>